<dbReference type="OrthoDB" id="6378774at2759"/>
<feature type="compositionally biased region" description="Basic and acidic residues" evidence="7">
    <location>
        <begin position="500"/>
        <end position="515"/>
    </location>
</feature>
<feature type="region of interest" description="Disordered" evidence="7">
    <location>
        <begin position="471"/>
        <end position="523"/>
    </location>
</feature>
<keyword evidence="9" id="KW-1185">Reference proteome</keyword>
<dbReference type="Gene3D" id="3.40.640.10">
    <property type="entry name" value="Type I PLP-dependent aspartate aminotransferase-like (Major domain)"/>
    <property type="match status" value="2"/>
</dbReference>
<dbReference type="EMBL" id="VIIS01002172">
    <property type="protein sequence ID" value="KAF0287684.1"/>
    <property type="molecule type" value="Genomic_DNA"/>
</dbReference>
<dbReference type="GO" id="GO:0030170">
    <property type="term" value="F:pyridoxal phosphate binding"/>
    <property type="evidence" value="ECO:0007669"/>
    <property type="project" value="InterPro"/>
</dbReference>
<dbReference type="AlphaFoldDB" id="A0A6A4V818"/>
<dbReference type="GO" id="GO:0019752">
    <property type="term" value="P:carboxylic acid metabolic process"/>
    <property type="evidence" value="ECO:0007669"/>
    <property type="project" value="InterPro"/>
</dbReference>
<keyword evidence="3 5" id="KW-0663">Pyridoxal phosphate</keyword>
<evidence type="ECO:0000256" key="4">
    <source>
        <dbReference type="ARBA" id="ARBA00023239"/>
    </source>
</evidence>
<evidence type="ECO:0000256" key="6">
    <source>
        <dbReference type="RuleBase" id="RU000382"/>
    </source>
</evidence>
<name>A0A6A4V818_AMPAM</name>
<comment type="similarity">
    <text evidence="2 6">Belongs to the group II decarboxylase family.</text>
</comment>
<comment type="caution">
    <text evidence="8">The sequence shown here is derived from an EMBL/GenBank/DDBJ whole genome shotgun (WGS) entry which is preliminary data.</text>
</comment>
<keyword evidence="4 6" id="KW-0456">Lyase</keyword>
<protein>
    <submittedName>
        <fullName evidence="8">Alpha-methyldopa hypersensitive protein</fullName>
    </submittedName>
</protein>
<gene>
    <name evidence="8" type="primary">amd_0</name>
    <name evidence="8" type="ORF">FJT64_013896</name>
</gene>
<evidence type="ECO:0000313" key="8">
    <source>
        <dbReference type="EMBL" id="KAF0287684.1"/>
    </source>
</evidence>
<dbReference type="GO" id="GO:0004058">
    <property type="term" value="F:aromatic-L-amino-acid decarboxylase activity"/>
    <property type="evidence" value="ECO:0007669"/>
    <property type="project" value="TreeGrafter"/>
</dbReference>
<comment type="cofactor">
    <cofactor evidence="1 5 6">
        <name>pyridoxal 5'-phosphate</name>
        <dbReference type="ChEBI" id="CHEBI:597326"/>
    </cofactor>
</comment>
<evidence type="ECO:0000313" key="9">
    <source>
        <dbReference type="Proteomes" id="UP000440578"/>
    </source>
</evidence>
<dbReference type="GO" id="GO:0005737">
    <property type="term" value="C:cytoplasm"/>
    <property type="evidence" value="ECO:0007669"/>
    <property type="project" value="TreeGrafter"/>
</dbReference>
<evidence type="ECO:0000256" key="5">
    <source>
        <dbReference type="PIRSR" id="PIRSR602129-50"/>
    </source>
</evidence>
<sequence>MDDSQFRSAAHEVIDYILQYQRTVRDRPVLPSVEPGYLRRLVPSEAPPTPDRWTDVLADMERVIQPGMTHWHSPHFHAFCPLANSPPALLAEMLAHGLSCVGLSWEAAPACLELEVVVLDWLVRLLGLPEHFLSQSGAGGGVITGSATEGVLLTITAARERALKDLRRDQFDLDEATARCRLVAFTSSQANPAVFKAAASVAVRIRVLPTGDDCRLRGDTLQAAVEEELAAGNVPIYSPGHSGHHWHHELWLHVDAAYAGAAFVCPEFRHLLHGVEGVTSFSFNAHKWMLVNFECAVLWVRDSGTFTSAHEIDAPILHTAETTLPNFRNWSLALGRRFRALKLWFVLRLYGVSGLQEYIRGHVQLARQFEELVRRDERFEVVAPASMGVVCFRVRGGGDSATEELLRRVNDAKKVFIAKTTLANGAFAARFVVVSRVTTAEDVVISWEEIRRHVLPSQKWSEVAVEGEEAVTQEDSIVTKEEGSAQEQSHMTENVGAHPAVHEKELEGSASDTERGATCGGVS</sequence>
<accession>A0A6A4V818</accession>
<dbReference type="Gene3D" id="3.90.1150.10">
    <property type="entry name" value="Aspartate Aminotransferase, domain 1"/>
    <property type="match status" value="1"/>
</dbReference>
<dbReference type="InterPro" id="IPR002129">
    <property type="entry name" value="PyrdxlP-dep_de-COase"/>
</dbReference>
<evidence type="ECO:0000256" key="3">
    <source>
        <dbReference type="ARBA" id="ARBA00022898"/>
    </source>
</evidence>
<dbReference type="PRINTS" id="PR00800">
    <property type="entry name" value="YHDCRBOXLASE"/>
</dbReference>
<dbReference type="PROSITE" id="PS00392">
    <property type="entry name" value="DDC_GAD_HDC_YDC"/>
    <property type="match status" value="1"/>
</dbReference>
<dbReference type="SUPFAM" id="SSF53383">
    <property type="entry name" value="PLP-dependent transferases"/>
    <property type="match status" value="1"/>
</dbReference>
<dbReference type="InterPro" id="IPR015424">
    <property type="entry name" value="PyrdxlP-dep_Trfase"/>
</dbReference>
<dbReference type="Pfam" id="PF00282">
    <property type="entry name" value="Pyridoxal_deC"/>
    <property type="match status" value="1"/>
</dbReference>
<dbReference type="PANTHER" id="PTHR11999:SF60">
    <property type="entry name" value="3,4-DIHYDROXYPHENYLACETALDEHYDE SYNTHASE"/>
    <property type="match status" value="1"/>
</dbReference>
<dbReference type="Proteomes" id="UP000440578">
    <property type="component" value="Unassembled WGS sequence"/>
</dbReference>
<reference evidence="8 9" key="1">
    <citation type="submission" date="2019-07" db="EMBL/GenBank/DDBJ databases">
        <title>Draft genome assembly of a fouling barnacle, Amphibalanus amphitrite (Darwin, 1854): The first reference genome for Thecostraca.</title>
        <authorList>
            <person name="Kim W."/>
        </authorList>
    </citation>
    <scope>NUCLEOTIDE SEQUENCE [LARGE SCALE GENOMIC DNA]</scope>
    <source>
        <strain evidence="8">SNU_AA5</strain>
        <tissue evidence="8">Soma without cirri and trophi</tissue>
    </source>
</reference>
<dbReference type="Gene3D" id="1.20.1340.10">
    <property type="entry name" value="dopa decarboxylase, N-terminal domain"/>
    <property type="match status" value="1"/>
</dbReference>
<dbReference type="PANTHER" id="PTHR11999">
    <property type="entry name" value="GROUP II PYRIDOXAL-5-PHOSPHATE DECARBOXYLASE"/>
    <property type="match status" value="1"/>
</dbReference>
<proteinExistence type="inferred from homology"/>
<evidence type="ECO:0000256" key="7">
    <source>
        <dbReference type="SAM" id="MobiDB-lite"/>
    </source>
</evidence>
<evidence type="ECO:0000256" key="1">
    <source>
        <dbReference type="ARBA" id="ARBA00001933"/>
    </source>
</evidence>
<dbReference type="InterPro" id="IPR015421">
    <property type="entry name" value="PyrdxlP-dep_Trfase_major"/>
</dbReference>
<dbReference type="GO" id="GO:0006584">
    <property type="term" value="P:catecholamine metabolic process"/>
    <property type="evidence" value="ECO:0007669"/>
    <property type="project" value="TreeGrafter"/>
</dbReference>
<dbReference type="InterPro" id="IPR021115">
    <property type="entry name" value="Pyridoxal-P_BS"/>
</dbReference>
<organism evidence="8 9">
    <name type="scientific">Amphibalanus amphitrite</name>
    <name type="common">Striped barnacle</name>
    <name type="synonym">Balanus amphitrite</name>
    <dbReference type="NCBI Taxonomy" id="1232801"/>
    <lineage>
        <taxon>Eukaryota</taxon>
        <taxon>Metazoa</taxon>
        <taxon>Ecdysozoa</taxon>
        <taxon>Arthropoda</taxon>
        <taxon>Crustacea</taxon>
        <taxon>Multicrustacea</taxon>
        <taxon>Cirripedia</taxon>
        <taxon>Thoracica</taxon>
        <taxon>Thoracicalcarea</taxon>
        <taxon>Balanomorpha</taxon>
        <taxon>Balanoidea</taxon>
        <taxon>Balanidae</taxon>
        <taxon>Amphibalaninae</taxon>
        <taxon>Amphibalanus</taxon>
    </lineage>
</organism>
<dbReference type="InterPro" id="IPR010977">
    <property type="entry name" value="Aromatic_deC"/>
</dbReference>
<dbReference type="InterPro" id="IPR015422">
    <property type="entry name" value="PyrdxlP-dep_Trfase_small"/>
</dbReference>
<feature type="modified residue" description="N6-(pyridoxal phosphate)lysine" evidence="5">
    <location>
        <position position="287"/>
    </location>
</feature>
<dbReference type="GO" id="GO:0006520">
    <property type="term" value="P:amino acid metabolic process"/>
    <property type="evidence" value="ECO:0007669"/>
    <property type="project" value="InterPro"/>
</dbReference>
<evidence type="ECO:0000256" key="2">
    <source>
        <dbReference type="ARBA" id="ARBA00009533"/>
    </source>
</evidence>